<feature type="region of interest" description="Disordered" evidence="1">
    <location>
        <begin position="31"/>
        <end position="53"/>
    </location>
</feature>
<dbReference type="Proteomes" id="UP000825799">
    <property type="component" value="Chromosome"/>
</dbReference>
<name>A0ABX8WCZ0_9HYPH</name>
<organism evidence="2 3">
    <name type="scientific">Devosia salina</name>
    <dbReference type="NCBI Taxonomy" id="2860336"/>
    <lineage>
        <taxon>Bacteria</taxon>
        <taxon>Pseudomonadati</taxon>
        <taxon>Pseudomonadota</taxon>
        <taxon>Alphaproteobacteria</taxon>
        <taxon>Hyphomicrobiales</taxon>
        <taxon>Devosiaceae</taxon>
        <taxon>Devosia</taxon>
    </lineage>
</organism>
<dbReference type="RefSeq" id="WP_220305102.1">
    <property type="nucleotide sequence ID" value="NZ_CP080590.1"/>
</dbReference>
<sequence length="113" mass="12245">MKETAAARGGRWHTDADASFAVDQAMARLFPESLDTPDGNTKPHHPSASCRHCSGSRADAISLTYMTRGLDENGSPSTKGSGEFLIDAIRHIRVRFASTLLSVSPWCWTLAVI</sequence>
<reference evidence="2 3" key="1">
    <citation type="submission" date="2021-08" db="EMBL/GenBank/DDBJ databases">
        <title>Devosia salina sp. nov., isolated from the South China Sea sediment.</title>
        <authorList>
            <person name="Zhou Z."/>
        </authorList>
    </citation>
    <scope>NUCLEOTIDE SEQUENCE [LARGE SCALE GENOMIC DNA]</scope>
    <source>
        <strain evidence="2 3">SCS-3</strain>
    </source>
</reference>
<evidence type="ECO:0000313" key="2">
    <source>
        <dbReference type="EMBL" id="QYO76633.1"/>
    </source>
</evidence>
<dbReference type="EMBL" id="CP080590">
    <property type="protein sequence ID" value="QYO76633.1"/>
    <property type="molecule type" value="Genomic_DNA"/>
</dbReference>
<accession>A0ABX8WCZ0</accession>
<proteinExistence type="predicted"/>
<protein>
    <submittedName>
        <fullName evidence="2">Uncharacterized protein</fullName>
    </submittedName>
</protein>
<evidence type="ECO:0000313" key="3">
    <source>
        <dbReference type="Proteomes" id="UP000825799"/>
    </source>
</evidence>
<keyword evidence="3" id="KW-1185">Reference proteome</keyword>
<gene>
    <name evidence="2" type="ORF">K1X15_18955</name>
</gene>
<evidence type="ECO:0000256" key="1">
    <source>
        <dbReference type="SAM" id="MobiDB-lite"/>
    </source>
</evidence>